<keyword evidence="2" id="KW-1185">Reference proteome</keyword>
<reference evidence="1" key="1">
    <citation type="submission" date="2022-04" db="EMBL/GenBank/DDBJ databases">
        <title>Genome of the entomopathogenic fungus Entomophthora muscae.</title>
        <authorList>
            <person name="Elya C."/>
            <person name="Lovett B.R."/>
            <person name="Lee E."/>
            <person name="Macias A.M."/>
            <person name="Hajek A.E."/>
            <person name="De Bivort B.L."/>
            <person name="Kasson M.T."/>
            <person name="De Fine Licht H.H."/>
            <person name="Stajich J.E."/>
        </authorList>
    </citation>
    <scope>NUCLEOTIDE SEQUENCE</scope>
    <source>
        <strain evidence="1">Berkeley</strain>
    </source>
</reference>
<dbReference type="Proteomes" id="UP001165960">
    <property type="component" value="Unassembled WGS sequence"/>
</dbReference>
<organism evidence="1 2">
    <name type="scientific">Entomophthora muscae</name>
    <dbReference type="NCBI Taxonomy" id="34485"/>
    <lineage>
        <taxon>Eukaryota</taxon>
        <taxon>Fungi</taxon>
        <taxon>Fungi incertae sedis</taxon>
        <taxon>Zoopagomycota</taxon>
        <taxon>Entomophthoromycotina</taxon>
        <taxon>Entomophthoromycetes</taxon>
        <taxon>Entomophthorales</taxon>
        <taxon>Entomophthoraceae</taxon>
        <taxon>Entomophthora</taxon>
    </lineage>
</organism>
<protein>
    <submittedName>
        <fullName evidence="1">Uncharacterized protein</fullName>
    </submittedName>
</protein>
<dbReference type="EMBL" id="QTSX02001442">
    <property type="protein sequence ID" value="KAJ9082114.1"/>
    <property type="molecule type" value="Genomic_DNA"/>
</dbReference>
<evidence type="ECO:0000313" key="2">
    <source>
        <dbReference type="Proteomes" id="UP001165960"/>
    </source>
</evidence>
<proteinExistence type="predicted"/>
<comment type="caution">
    <text evidence="1">The sequence shown here is derived from an EMBL/GenBank/DDBJ whole genome shotgun (WGS) entry which is preliminary data.</text>
</comment>
<gene>
    <name evidence="1" type="ORF">DSO57_1007446</name>
</gene>
<accession>A0ACC2U5C0</accession>
<sequence>MPRPPGNIASILHMKHAHTVKPAPSKVSTLDKFHREISQVDPRKNSVAAPEILKQAETQIKPNKFVEPTRRKVNIGTTTEAYLDIDDELGLDHGLSWDDSERFWTRHPKAHSVKQYCVPLEQGMEICFNNLKEGYFVKRSQPISSPNACQLAECTFYAESKLTSRWTRLDMGEFPAFNWASLVHPGVKTYLPVDDNISSNRLIRRSHPGPITMHLGFKEIVWRIEGYFVLTVPPNDQGNINNTANVIIDIPLANHRGHMEGITQLLRSK</sequence>
<evidence type="ECO:0000313" key="1">
    <source>
        <dbReference type="EMBL" id="KAJ9082114.1"/>
    </source>
</evidence>
<name>A0ACC2U5C0_9FUNG</name>